<dbReference type="EMBL" id="MOMC01000004">
    <property type="protein sequence ID" value="ONH33476.1"/>
    <property type="molecule type" value="Genomic_DNA"/>
</dbReference>
<dbReference type="PROSITE" id="PS51184">
    <property type="entry name" value="JMJC"/>
    <property type="match status" value="1"/>
</dbReference>
<sequence length="403" mass="44768">MVRGLEGALGWSDAAPLGRQFGRGRLEDPSLCDRLMTPSRLLDIVTRRRLEPPQLRLFQDGRELHPNAFLRPQVNRRGQTLRMVDTPAVENLLDAGVTLVLDAVEIFDSALEVATRALRWWSHEVVQVNAYLTTRSTGGFPLHWDDHDVVVVQLAGNKTWDVRSHSRLVPMYRDAAPNSVPSEDVVWRGTLTPGDVLHIPRGHWHQATHAAHDEPLSLHLTFGFVKRTGIDWLAWIADQARELEIFRRDLVRSGSDEELDAERARLEAAAVELLRSRPPAAFLIDRERSRPPARHAPALPATHEPDVVVCVTEFAPHVERAGGDLVIYAGGRKITVRERAEQALTLLLSGRPIDLEQAGVECGINVRPLAQILIQEGICTGLTDESSSAYTGLVTGGTSWKLP</sequence>
<dbReference type="STRING" id="1834516.BL253_01445"/>
<comment type="caution">
    <text evidence="5">The sequence shown here is derived from an EMBL/GenBank/DDBJ whole genome shotgun (WGS) entry which is preliminary data.</text>
</comment>
<keyword evidence="3" id="KW-0408">Iron</keyword>
<protein>
    <submittedName>
        <fullName evidence="5">Cupin</fullName>
    </submittedName>
</protein>
<evidence type="ECO:0000259" key="4">
    <source>
        <dbReference type="PROSITE" id="PS51184"/>
    </source>
</evidence>
<evidence type="ECO:0000256" key="2">
    <source>
        <dbReference type="ARBA" id="ARBA00022723"/>
    </source>
</evidence>
<dbReference type="GO" id="GO:0046872">
    <property type="term" value="F:metal ion binding"/>
    <property type="evidence" value="ECO:0007669"/>
    <property type="project" value="UniProtKB-KW"/>
</dbReference>
<dbReference type="SUPFAM" id="SSF51197">
    <property type="entry name" value="Clavaminate synthase-like"/>
    <property type="match status" value="1"/>
</dbReference>
<dbReference type="PANTHER" id="PTHR13096">
    <property type="entry name" value="MINA53 MYC INDUCED NUCLEAR ANTIGEN"/>
    <property type="match status" value="1"/>
</dbReference>
<dbReference type="AlphaFoldDB" id="A0A1V2ILW5"/>
<dbReference type="Gene3D" id="2.60.120.650">
    <property type="entry name" value="Cupin"/>
    <property type="match status" value="1"/>
</dbReference>
<dbReference type="Pfam" id="PF08007">
    <property type="entry name" value="JmjC_2"/>
    <property type="match status" value="1"/>
</dbReference>
<gene>
    <name evidence="5" type="ORF">BL253_01445</name>
</gene>
<dbReference type="InterPro" id="IPR003347">
    <property type="entry name" value="JmjC_dom"/>
</dbReference>
<keyword evidence="6" id="KW-1185">Reference proteome</keyword>
<dbReference type="PANTHER" id="PTHR13096:SF8">
    <property type="entry name" value="RIBOSOMAL OXYGENASE 1"/>
    <property type="match status" value="1"/>
</dbReference>
<dbReference type="Proteomes" id="UP000188929">
    <property type="component" value="Unassembled WGS sequence"/>
</dbReference>
<proteinExistence type="predicted"/>
<evidence type="ECO:0000256" key="3">
    <source>
        <dbReference type="ARBA" id="ARBA00023004"/>
    </source>
</evidence>
<reference evidence="6" key="1">
    <citation type="submission" date="2016-10" db="EMBL/GenBank/DDBJ databases">
        <title>Frankia sp. NRRL B-16386 Genome sequencing.</title>
        <authorList>
            <person name="Ghodhbane-Gtari F."/>
            <person name="Swanson E."/>
            <person name="Gueddou A."/>
            <person name="Hezbri K."/>
            <person name="Ktari K."/>
            <person name="Nouioui I."/>
            <person name="Morris K."/>
            <person name="Simpson S."/>
            <person name="Abebe-Akele F."/>
            <person name="Thomas K."/>
            <person name="Gtari M."/>
            <person name="Tisa L.S."/>
        </authorList>
    </citation>
    <scope>NUCLEOTIDE SEQUENCE [LARGE SCALE GENOMIC DNA]</scope>
    <source>
        <strain evidence="6">NRRL B-16386</strain>
    </source>
</reference>
<organism evidence="5 6">
    <name type="scientific">Pseudofrankia asymbiotica</name>
    <dbReference type="NCBI Taxonomy" id="1834516"/>
    <lineage>
        <taxon>Bacteria</taxon>
        <taxon>Bacillati</taxon>
        <taxon>Actinomycetota</taxon>
        <taxon>Actinomycetes</taxon>
        <taxon>Frankiales</taxon>
        <taxon>Frankiaceae</taxon>
        <taxon>Pseudofrankia</taxon>
    </lineage>
</organism>
<dbReference type="InterPro" id="IPR039994">
    <property type="entry name" value="NO66-like"/>
</dbReference>
<evidence type="ECO:0000313" key="5">
    <source>
        <dbReference type="EMBL" id="ONH33476.1"/>
    </source>
</evidence>
<evidence type="ECO:0000313" key="6">
    <source>
        <dbReference type="Proteomes" id="UP000188929"/>
    </source>
</evidence>
<dbReference type="RefSeq" id="WP_076812802.1">
    <property type="nucleotide sequence ID" value="NZ_MOMC01000004.1"/>
</dbReference>
<comment type="cofactor">
    <cofactor evidence="1">
        <name>Fe(2+)</name>
        <dbReference type="ChEBI" id="CHEBI:29033"/>
    </cofactor>
</comment>
<feature type="domain" description="JmjC" evidence="4">
    <location>
        <begin position="102"/>
        <end position="241"/>
    </location>
</feature>
<keyword evidence="2" id="KW-0479">Metal-binding</keyword>
<name>A0A1V2ILW5_9ACTN</name>
<evidence type="ECO:0000256" key="1">
    <source>
        <dbReference type="ARBA" id="ARBA00001954"/>
    </source>
</evidence>
<accession>A0A1V2ILW5</accession>